<sequence length="86" mass="9264">GKRSALDKKIIEPAEVVVVDESDDGESSVAFVSESSVAAVTVSASCATDKLFPKTAKANKIKNRRRCILLPLRMTLCCFQSQSGFI</sequence>
<dbReference type="EMBL" id="UYSG01006672">
    <property type="protein sequence ID" value="VDL58983.1"/>
    <property type="molecule type" value="Genomic_DNA"/>
</dbReference>
<protein>
    <submittedName>
        <fullName evidence="3">Ovule protein</fullName>
    </submittedName>
</protein>
<accession>A0A0R3SP02</accession>
<organism evidence="3">
    <name type="scientific">Hymenolepis diminuta</name>
    <name type="common">Rat tapeworm</name>
    <dbReference type="NCBI Taxonomy" id="6216"/>
    <lineage>
        <taxon>Eukaryota</taxon>
        <taxon>Metazoa</taxon>
        <taxon>Spiralia</taxon>
        <taxon>Lophotrochozoa</taxon>
        <taxon>Platyhelminthes</taxon>
        <taxon>Cestoda</taxon>
        <taxon>Eucestoda</taxon>
        <taxon>Cyclophyllidea</taxon>
        <taxon>Hymenolepididae</taxon>
        <taxon>Hymenolepis</taxon>
    </lineage>
</organism>
<reference evidence="3" key="1">
    <citation type="submission" date="2017-02" db="UniProtKB">
        <authorList>
            <consortium name="WormBaseParasite"/>
        </authorList>
    </citation>
    <scope>IDENTIFICATION</scope>
</reference>
<dbReference type="Proteomes" id="UP000274504">
    <property type="component" value="Unassembled WGS sequence"/>
</dbReference>
<gene>
    <name evidence="1" type="ORF">HDID_LOCUS6665</name>
</gene>
<evidence type="ECO:0000313" key="2">
    <source>
        <dbReference type="Proteomes" id="UP000274504"/>
    </source>
</evidence>
<reference evidence="1 2" key="2">
    <citation type="submission" date="2018-11" db="EMBL/GenBank/DDBJ databases">
        <authorList>
            <consortium name="Pathogen Informatics"/>
        </authorList>
    </citation>
    <scope>NUCLEOTIDE SEQUENCE [LARGE SCALE GENOMIC DNA]</scope>
</reference>
<dbReference type="AlphaFoldDB" id="A0A0R3SP02"/>
<evidence type="ECO:0000313" key="3">
    <source>
        <dbReference type="WBParaSite" id="HDID_0000666701-mRNA-1"/>
    </source>
</evidence>
<evidence type="ECO:0000313" key="1">
    <source>
        <dbReference type="EMBL" id="VDL58983.1"/>
    </source>
</evidence>
<proteinExistence type="predicted"/>
<dbReference type="WBParaSite" id="HDID_0000666701-mRNA-1">
    <property type="protein sequence ID" value="HDID_0000666701-mRNA-1"/>
    <property type="gene ID" value="HDID_0000666701"/>
</dbReference>
<name>A0A0R3SP02_HYMDI</name>